<dbReference type="Proteomes" id="UP000076154">
    <property type="component" value="Unassembled WGS sequence"/>
</dbReference>
<dbReference type="EMBL" id="LUEZ02000013">
    <property type="protein sequence ID" value="RDB28033.1"/>
    <property type="molecule type" value="Genomic_DNA"/>
</dbReference>
<gene>
    <name evidence="1" type="ORF">Hypma_002079</name>
</gene>
<proteinExistence type="predicted"/>
<accession>A0A369K884</accession>
<evidence type="ECO:0000313" key="1">
    <source>
        <dbReference type="EMBL" id="RDB28033.1"/>
    </source>
</evidence>
<dbReference type="InParanoid" id="A0A369K884"/>
<comment type="caution">
    <text evidence="1">The sequence shown here is derived from an EMBL/GenBank/DDBJ whole genome shotgun (WGS) entry which is preliminary data.</text>
</comment>
<reference evidence="1" key="1">
    <citation type="submission" date="2018-04" db="EMBL/GenBank/DDBJ databases">
        <title>Whole genome sequencing of Hypsizygus marmoreus.</title>
        <authorList>
            <person name="Choi I.-G."/>
            <person name="Min B."/>
            <person name="Kim J.-G."/>
            <person name="Kim S."/>
            <person name="Oh Y.-L."/>
            <person name="Kong W.-S."/>
            <person name="Park H."/>
            <person name="Jeong J."/>
            <person name="Song E.-S."/>
        </authorList>
    </citation>
    <scope>NUCLEOTIDE SEQUENCE [LARGE SCALE GENOMIC DNA]</scope>
    <source>
        <strain evidence="1">51987-8</strain>
    </source>
</reference>
<dbReference type="AlphaFoldDB" id="A0A369K884"/>
<sequence length="132" mass="14522">MNTVSFWISKVICCFAKLSNIDPVAITVRTQLVSHTLNSSSALHTAMTTALDSGHAMTTYDNMLQDNFYDGLETYTMGSSRHISEPHVKGKWMYWSTGGGGSVTGMDMQWYPAWGILNGIYCQENVLPVSGS</sequence>
<name>A0A369K884_HYPMA</name>
<organism evidence="1 2">
    <name type="scientific">Hypsizygus marmoreus</name>
    <name type="common">White beech mushroom</name>
    <name type="synonym">Agaricus marmoreus</name>
    <dbReference type="NCBI Taxonomy" id="39966"/>
    <lineage>
        <taxon>Eukaryota</taxon>
        <taxon>Fungi</taxon>
        <taxon>Dikarya</taxon>
        <taxon>Basidiomycota</taxon>
        <taxon>Agaricomycotina</taxon>
        <taxon>Agaricomycetes</taxon>
        <taxon>Agaricomycetidae</taxon>
        <taxon>Agaricales</taxon>
        <taxon>Tricholomatineae</taxon>
        <taxon>Lyophyllaceae</taxon>
        <taxon>Hypsizygus</taxon>
    </lineage>
</organism>
<protein>
    <submittedName>
        <fullName evidence="1">Uncharacterized protein</fullName>
    </submittedName>
</protein>
<keyword evidence="2" id="KW-1185">Reference proteome</keyword>
<evidence type="ECO:0000313" key="2">
    <source>
        <dbReference type="Proteomes" id="UP000076154"/>
    </source>
</evidence>